<evidence type="ECO:0000256" key="3">
    <source>
        <dbReference type="ARBA" id="ARBA00022900"/>
    </source>
</evidence>
<dbReference type="SMART" id="SM00131">
    <property type="entry name" value="KU"/>
    <property type="match status" value="2"/>
</dbReference>
<comment type="subcellular location">
    <subcellularLocation>
        <location evidence="1">Membrane</location>
    </subcellularLocation>
</comment>
<dbReference type="PANTHER" id="PTHR47247:SF1">
    <property type="entry name" value="KUNITZ-TYPE PROTEASE INHIBITOR 2"/>
    <property type="match status" value="1"/>
</dbReference>
<keyword evidence="7" id="KW-1133">Transmembrane helix</keyword>
<dbReference type="InterPro" id="IPR002223">
    <property type="entry name" value="Kunitz_BPTI"/>
</dbReference>
<dbReference type="PROSITE" id="PS50279">
    <property type="entry name" value="BPTI_KUNITZ_2"/>
    <property type="match status" value="2"/>
</dbReference>
<dbReference type="InterPro" id="IPR013980">
    <property type="entry name" value="MANSC_dom"/>
</dbReference>
<dbReference type="SUPFAM" id="SSF57362">
    <property type="entry name" value="BPTI-like"/>
    <property type="match status" value="2"/>
</dbReference>
<dbReference type="GeneTree" id="ENSGT00940000160348"/>
<protein>
    <recommendedName>
        <fullName evidence="9">BPTI/Kunitz inhibitor domain-containing protein</fullName>
    </recommendedName>
</protein>
<keyword evidence="11" id="KW-1185">Reference proteome</keyword>
<feature type="domain" description="BPTI/Kunitz inhibitor" evidence="9">
    <location>
        <begin position="251"/>
        <end position="301"/>
    </location>
</feature>
<dbReference type="GO" id="GO:0004867">
    <property type="term" value="F:serine-type endopeptidase inhibitor activity"/>
    <property type="evidence" value="ECO:0007669"/>
    <property type="project" value="UniProtKB-KW"/>
</dbReference>
<reference evidence="10" key="1">
    <citation type="submission" date="2025-08" db="UniProtKB">
        <authorList>
            <consortium name="Ensembl"/>
        </authorList>
    </citation>
    <scope>IDENTIFICATION</scope>
</reference>
<feature type="signal peptide" evidence="8">
    <location>
        <begin position="1"/>
        <end position="20"/>
    </location>
</feature>
<keyword evidence="6" id="KW-0325">Glycoprotein</keyword>
<evidence type="ECO:0000313" key="10">
    <source>
        <dbReference type="Ensembl" id="ENSOTSP00005040901.2"/>
    </source>
</evidence>
<evidence type="ECO:0000256" key="1">
    <source>
        <dbReference type="ARBA" id="ARBA00004370"/>
    </source>
</evidence>
<evidence type="ECO:0000256" key="5">
    <source>
        <dbReference type="ARBA" id="ARBA00023157"/>
    </source>
</evidence>
<evidence type="ECO:0000256" key="8">
    <source>
        <dbReference type="SAM" id="SignalP"/>
    </source>
</evidence>
<keyword evidence="5" id="KW-1015">Disulfide bond</keyword>
<organism evidence="10 11">
    <name type="scientific">Oncorhynchus tshawytscha</name>
    <name type="common">Chinook salmon</name>
    <name type="synonym">Salmo tshawytscha</name>
    <dbReference type="NCBI Taxonomy" id="74940"/>
    <lineage>
        <taxon>Eukaryota</taxon>
        <taxon>Metazoa</taxon>
        <taxon>Chordata</taxon>
        <taxon>Craniata</taxon>
        <taxon>Vertebrata</taxon>
        <taxon>Euteleostomi</taxon>
        <taxon>Actinopterygii</taxon>
        <taxon>Neopterygii</taxon>
        <taxon>Teleostei</taxon>
        <taxon>Protacanthopterygii</taxon>
        <taxon>Salmoniformes</taxon>
        <taxon>Salmonidae</taxon>
        <taxon>Salmoninae</taxon>
        <taxon>Oncorhynchus</taxon>
    </lineage>
</organism>
<evidence type="ECO:0000256" key="7">
    <source>
        <dbReference type="SAM" id="Phobius"/>
    </source>
</evidence>
<dbReference type="GO" id="GO:0016020">
    <property type="term" value="C:membrane"/>
    <property type="evidence" value="ECO:0007669"/>
    <property type="project" value="UniProtKB-SubCell"/>
</dbReference>
<dbReference type="FunFam" id="4.10.410.10:FF:000004">
    <property type="entry name" value="Tissue factor pathway inhibitor"/>
    <property type="match status" value="1"/>
</dbReference>
<feature type="transmembrane region" description="Helical" evidence="7">
    <location>
        <begin position="340"/>
        <end position="364"/>
    </location>
</feature>
<keyword evidence="7" id="KW-0812">Transmembrane</keyword>
<dbReference type="FunFam" id="4.10.410.10:FF:000020">
    <property type="entry name" value="Collagen, type VI, alpha 3"/>
    <property type="match status" value="1"/>
</dbReference>
<dbReference type="AlphaFoldDB" id="A0A8C8FWS2"/>
<dbReference type="InterPro" id="IPR020901">
    <property type="entry name" value="Prtase_inh_Kunz-CS"/>
</dbReference>
<keyword evidence="3" id="KW-0722">Serine protease inhibitor</keyword>
<feature type="domain" description="BPTI/Kunitz inhibitor" evidence="9">
    <location>
        <begin position="145"/>
        <end position="195"/>
    </location>
</feature>
<dbReference type="Pfam" id="PF07502">
    <property type="entry name" value="MANEC"/>
    <property type="match status" value="1"/>
</dbReference>
<name>A0A8C8FWS2_ONCTS</name>
<dbReference type="Gene3D" id="4.10.410.10">
    <property type="entry name" value="Pancreatic trypsin inhibitor Kunitz domain"/>
    <property type="match status" value="2"/>
</dbReference>
<dbReference type="PRINTS" id="PR00759">
    <property type="entry name" value="BASICPTASE"/>
</dbReference>
<reference evidence="10" key="2">
    <citation type="submission" date="2025-09" db="UniProtKB">
        <authorList>
            <consortium name="Ensembl"/>
        </authorList>
    </citation>
    <scope>IDENTIFICATION</scope>
</reference>
<feature type="chain" id="PRO_5044320547" description="BPTI/Kunitz inhibitor domain-containing protein" evidence="8">
    <location>
        <begin position="21"/>
        <end position="404"/>
    </location>
</feature>
<proteinExistence type="predicted"/>
<evidence type="ECO:0000256" key="2">
    <source>
        <dbReference type="ARBA" id="ARBA00022690"/>
    </source>
</evidence>
<accession>A0A8C8FWS2</accession>
<evidence type="ECO:0000259" key="9">
    <source>
        <dbReference type="PROSITE" id="PS50279"/>
    </source>
</evidence>
<dbReference type="Pfam" id="PF00014">
    <property type="entry name" value="Kunitz_BPTI"/>
    <property type="match status" value="2"/>
</dbReference>
<evidence type="ECO:0000256" key="4">
    <source>
        <dbReference type="ARBA" id="ARBA00023136"/>
    </source>
</evidence>
<dbReference type="PANTHER" id="PTHR47247">
    <property type="entry name" value="KUNITZ-TYPE PROTEASE INHIBITOR 2"/>
    <property type="match status" value="1"/>
</dbReference>
<evidence type="ECO:0000256" key="6">
    <source>
        <dbReference type="ARBA" id="ARBA00023180"/>
    </source>
</evidence>
<dbReference type="CDD" id="cd00109">
    <property type="entry name" value="Kunitz-type"/>
    <property type="match status" value="1"/>
</dbReference>
<gene>
    <name evidence="10" type="primary">SPINT2</name>
</gene>
<keyword evidence="8" id="KW-0732">Signal</keyword>
<keyword evidence="2" id="KW-0646">Protease inhibitor</keyword>
<dbReference type="Ensembl" id="ENSOTST00005044516.2">
    <property type="protein sequence ID" value="ENSOTSP00005040901.2"/>
    <property type="gene ID" value="ENSOTSG00005019544.2"/>
</dbReference>
<dbReference type="InterPro" id="IPR036880">
    <property type="entry name" value="Kunitz_BPTI_sf"/>
</dbReference>
<keyword evidence="4 7" id="KW-0472">Membrane</keyword>
<evidence type="ECO:0000313" key="11">
    <source>
        <dbReference type="Proteomes" id="UP000694402"/>
    </source>
</evidence>
<dbReference type="PROSITE" id="PS00280">
    <property type="entry name" value="BPTI_KUNITZ_1"/>
    <property type="match status" value="2"/>
</dbReference>
<dbReference type="Proteomes" id="UP000694402">
    <property type="component" value="Unassembled WGS sequence"/>
</dbReference>
<sequence length="404" mass="43812">MKQVWSSGVLFALLAVLVRGQLGEEKQGCAWDVDADTDQGLDPKSLDAGASYLAHLPEISDSMGCQEACCGYQDCQIALVGASADGPSECFLVNCMKDGKDVCVLQSDTQSKVYRKKTHPKTTKIEVDDISEAGVPREVNSTDKCRMPMVVGSCRAAFPKYYYDVTNQTCKLFIYGGCNGNGNNFHSREECEGACSGVTGTVLLSKDSPMQRRMAMTADDQVAVIAGSKGRKRSDADKPTDHKSIEYKDACMVPSDSGPCRAAFNLFYFDPSTSSCQSFIYGGCQGNGNRYGTLDECMARCTGEHGVQSSSTYPRRLTAVIVAAKGEQGQHNGHNRVTPGVFLVATLAVSSALILMGLILITIWRSKLQRGHRRLGDKEDLLPYEQLFEEQLPEEALPKVGTAP</sequence>